<sequence length="69" mass="7886">MGSTWACNTPLQVLNESIASAEPMREPANQPSWTMHWYRLCGSTICARKDVQSPVTKRVQWLWKNGHIS</sequence>
<reference evidence="1 2" key="1">
    <citation type="submission" date="2016-06" db="EMBL/GenBank/DDBJ databases">
        <title>Comparative genomics of the ectomycorrhizal sister species Rhizopogon vinicolor and Rhizopogon vesiculosus (Basidiomycota: Boletales) reveals a divergence of the mating type B locus.</title>
        <authorList>
            <consortium name="DOE Joint Genome Institute"/>
            <person name="Mujic A.B."/>
            <person name="Kuo A."/>
            <person name="Tritt A."/>
            <person name="Lipzen A."/>
            <person name="Chen C."/>
            <person name="Johnson J."/>
            <person name="Sharma A."/>
            <person name="Barry K."/>
            <person name="Grigoriev I.V."/>
            <person name="Spatafora J.W."/>
        </authorList>
    </citation>
    <scope>NUCLEOTIDE SEQUENCE [LARGE SCALE GENOMIC DNA]</scope>
    <source>
        <strain evidence="1 2">AM-OR11-026</strain>
    </source>
</reference>
<dbReference type="AlphaFoldDB" id="A0A1B7N9M8"/>
<dbReference type="Proteomes" id="UP000092154">
    <property type="component" value="Unassembled WGS sequence"/>
</dbReference>
<gene>
    <name evidence="1" type="ORF">K503DRAFT_482235</name>
</gene>
<accession>A0A1B7N9M8</accession>
<evidence type="ECO:0000313" key="2">
    <source>
        <dbReference type="Proteomes" id="UP000092154"/>
    </source>
</evidence>
<protein>
    <submittedName>
        <fullName evidence="1">Uncharacterized protein</fullName>
    </submittedName>
</protein>
<dbReference type="InParanoid" id="A0A1B7N9M8"/>
<keyword evidence="2" id="KW-1185">Reference proteome</keyword>
<proteinExistence type="predicted"/>
<organism evidence="1 2">
    <name type="scientific">Rhizopogon vinicolor AM-OR11-026</name>
    <dbReference type="NCBI Taxonomy" id="1314800"/>
    <lineage>
        <taxon>Eukaryota</taxon>
        <taxon>Fungi</taxon>
        <taxon>Dikarya</taxon>
        <taxon>Basidiomycota</taxon>
        <taxon>Agaricomycotina</taxon>
        <taxon>Agaricomycetes</taxon>
        <taxon>Agaricomycetidae</taxon>
        <taxon>Boletales</taxon>
        <taxon>Suillineae</taxon>
        <taxon>Rhizopogonaceae</taxon>
        <taxon>Rhizopogon</taxon>
    </lineage>
</organism>
<dbReference type="EMBL" id="KV448177">
    <property type="protein sequence ID" value="OAX41571.1"/>
    <property type="molecule type" value="Genomic_DNA"/>
</dbReference>
<evidence type="ECO:0000313" key="1">
    <source>
        <dbReference type="EMBL" id="OAX41571.1"/>
    </source>
</evidence>
<name>A0A1B7N9M8_9AGAM</name>